<dbReference type="OrthoDB" id="20669at2759"/>
<sequence>MEDIFYFTSPRKAVPVARYRPSVRRTPKVVRKRRAANTDMFNQQACVARFEEPTFCPSSVSSLLFPIASTQDTPLPSNSQFDLDLDDDEENEEDEHDDNGGVLLPPSADEPMTDVPSAHISTPVRYDEVTQHDINTYDNDTPIEPSIPPSILHLTSLHAQPQGPTQQRRRTASEEGHRRRATAREGQLIADALPPNESTEAANGAFVASLDLLSRPTVPALSTDTTQLQTFPSDASSVLGAHTTQRSSASDYTTTDLQHAQIMDMDEDALPVDDPRRHYDVLEFMDDWRLKSIADKRLPPFEPGIQSSIRLGRPLEPVVRTQVLSRAVDVQGIRWQLVGPAREQAMLARCMLHPSSTSSNYLRPQRRQTSSGIAGDAESHYRFRSFAPQHKGSFEHYQLRNMLVAADRNNIFYGTAANQVMRASLSCPNTRNTVMDLAKPVNTAAAFRITCLSASPRALVPGSQTDNVLIAGGFYGEYAVCNIDSDKREASEGFVTHAYNGLVTHVHSFRDRRSGLLRAAFSSNDRKVRLMDVGTLQFTDSFTYDHAVNCSATSADGRLRVLVGDSSDTLITDAQRGTPIVTLQEHTDHGFACAWSQDNRHVATAAQDGRVMVWDARSWKKPVRTFESTMSCARSLQFTDSGALVAAENEDVVTVYGGHSFEAKQEIRFLGSIAGVTLLDGGAELAIANADKTVGGLLTFERVPQGLGNNTYGRVVVKPGGSSRWRNGRARREMESLPEVLI</sequence>
<dbReference type="SMART" id="SM00320">
    <property type="entry name" value="WD40"/>
    <property type="match status" value="1"/>
</dbReference>
<evidence type="ECO:0000313" key="8">
    <source>
        <dbReference type="Proteomes" id="UP001302367"/>
    </source>
</evidence>
<gene>
    <name evidence="5" type="ORF">CB0940_04660</name>
    <name evidence="6" type="ORF">RHO25_006553</name>
</gene>
<dbReference type="Pfam" id="PF00400">
    <property type="entry name" value="WD40"/>
    <property type="match status" value="1"/>
</dbReference>
<dbReference type="EMBL" id="LKMD01000105">
    <property type="protein sequence ID" value="PIA93919.1"/>
    <property type="molecule type" value="Genomic_DNA"/>
</dbReference>
<feature type="compositionally biased region" description="Acidic residues" evidence="4">
    <location>
        <begin position="83"/>
        <end position="97"/>
    </location>
</feature>
<dbReference type="InterPro" id="IPR015943">
    <property type="entry name" value="WD40/YVTN_repeat-like_dom_sf"/>
</dbReference>
<evidence type="ECO:0000256" key="1">
    <source>
        <dbReference type="ARBA" id="ARBA00022574"/>
    </source>
</evidence>
<evidence type="ECO:0000256" key="4">
    <source>
        <dbReference type="SAM" id="MobiDB-lite"/>
    </source>
</evidence>
<dbReference type="Gene3D" id="2.130.10.10">
    <property type="entry name" value="YVTN repeat-like/Quinoprotein amine dehydrogenase"/>
    <property type="match status" value="1"/>
</dbReference>
<keyword evidence="2" id="KW-0677">Repeat</keyword>
<name>A0A2G5HMX9_CERBT</name>
<accession>A0A2G5HMX9</accession>
<feature type="region of interest" description="Disordered" evidence="4">
    <location>
        <begin position="158"/>
        <end position="198"/>
    </location>
</feature>
<feature type="region of interest" description="Disordered" evidence="4">
    <location>
        <begin position="70"/>
        <end position="117"/>
    </location>
</feature>
<dbReference type="PANTHER" id="PTHR43991:SF12">
    <property type="entry name" value="WD REPEAT PROTEIN (AFU_ORTHOLOGUE AFUA_8G05640)"/>
    <property type="match status" value="1"/>
</dbReference>
<dbReference type="InterPro" id="IPR036322">
    <property type="entry name" value="WD40_repeat_dom_sf"/>
</dbReference>
<evidence type="ECO:0000313" key="7">
    <source>
        <dbReference type="Proteomes" id="UP000230605"/>
    </source>
</evidence>
<dbReference type="InterPro" id="IPR001680">
    <property type="entry name" value="WD40_rpt"/>
</dbReference>
<feature type="compositionally biased region" description="Polar residues" evidence="4">
    <location>
        <begin position="70"/>
        <end position="81"/>
    </location>
</feature>
<dbReference type="SUPFAM" id="SSF50978">
    <property type="entry name" value="WD40 repeat-like"/>
    <property type="match status" value="1"/>
</dbReference>
<dbReference type="EMBL" id="CP134187">
    <property type="protein sequence ID" value="WPB01920.1"/>
    <property type="molecule type" value="Genomic_DNA"/>
</dbReference>
<evidence type="ECO:0000313" key="6">
    <source>
        <dbReference type="EMBL" id="WPB01920.1"/>
    </source>
</evidence>
<evidence type="ECO:0000256" key="2">
    <source>
        <dbReference type="ARBA" id="ARBA00022737"/>
    </source>
</evidence>
<dbReference type="AlphaFoldDB" id="A0A2G5HMX9"/>
<keyword evidence="1 3" id="KW-0853">WD repeat</keyword>
<feature type="repeat" description="WD" evidence="3">
    <location>
        <begin position="583"/>
        <end position="618"/>
    </location>
</feature>
<dbReference type="PROSITE" id="PS50294">
    <property type="entry name" value="WD_REPEATS_REGION"/>
    <property type="match status" value="1"/>
</dbReference>
<dbReference type="PROSITE" id="PS50082">
    <property type="entry name" value="WD_REPEATS_2"/>
    <property type="match status" value="1"/>
</dbReference>
<protein>
    <submittedName>
        <fullName evidence="5">Uncharacterized protein</fullName>
    </submittedName>
</protein>
<dbReference type="PROSITE" id="PS00678">
    <property type="entry name" value="WD_REPEATS_1"/>
    <property type="match status" value="1"/>
</dbReference>
<proteinExistence type="predicted"/>
<keyword evidence="8" id="KW-1185">Reference proteome</keyword>
<organism evidence="5 7">
    <name type="scientific">Cercospora beticola</name>
    <name type="common">Sugarbeet leaf spot fungus</name>
    <dbReference type="NCBI Taxonomy" id="122368"/>
    <lineage>
        <taxon>Eukaryota</taxon>
        <taxon>Fungi</taxon>
        <taxon>Dikarya</taxon>
        <taxon>Ascomycota</taxon>
        <taxon>Pezizomycotina</taxon>
        <taxon>Dothideomycetes</taxon>
        <taxon>Dothideomycetidae</taxon>
        <taxon>Mycosphaerellales</taxon>
        <taxon>Mycosphaerellaceae</taxon>
        <taxon>Cercospora</taxon>
    </lineage>
</organism>
<dbReference type="InterPro" id="IPR019775">
    <property type="entry name" value="WD40_repeat_CS"/>
</dbReference>
<dbReference type="Proteomes" id="UP001302367">
    <property type="component" value="Chromosome 4"/>
</dbReference>
<evidence type="ECO:0000313" key="5">
    <source>
        <dbReference type="EMBL" id="PIA93919.1"/>
    </source>
</evidence>
<dbReference type="Proteomes" id="UP000230605">
    <property type="component" value="Chromosome 4"/>
</dbReference>
<reference evidence="5 7" key="1">
    <citation type="submission" date="2015-10" db="EMBL/GenBank/DDBJ databases">
        <title>The cercosporin biosynthetic gene cluster was horizontally transferred to several fungal lineages and shown to be expanded in Cercospora beticola based on microsynteny with recipient genomes.</title>
        <authorList>
            <person name="De Jonge R."/>
            <person name="Ebert M.K."/>
            <person name="Suttle J.C."/>
            <person name="Jurick Ii W.M."/>
            <person name="Secor G.A."/>
            <person name="Thomma B.P."/>
            <person name="Van De Peer Y."/>
            <person name="Bolton M.D."/>
        </authorList>
    </citation>
    <scope>NUCLEOTIDE SEQUENCE [LARGE SCALE GENOMIC DNA]</scope>
    <source>
        <strain evidence="5 7">09-40</strain>
    </source>
</reference>
<dbReference type="PANTHER" id="PTHR43991">
    <property type="entry name" value="WD REPEAT PROTEIN (AFU_ORTHOLOGUE AFUA_8G05640)-RELATED"/>
    <property type="match status" value="1"/>
</dbReference>
<evidence type="ECO:0000256" key="3">
    <source>
        <dbReference type="PROSITE-ProRule" id="PRU00221"/>
    </source>
</evidence>
<reference evidence="6 8" key="2">
    <citation type="submission" date="2023-09" db="EMBL/GenBank/DDBJ databases">
        <title>Complete-Gapless Cercospora beticola genome.</title>
        <authorList>
            <person name="Wyatt N.A."/>
            <person name="Spanner R.E."/>
            <person name="Bolton M.D."/>
        </authorList>
    </citation>
    <scope>NUCLEOTIDE SEQUENCE [LARGE SCALE GENOMIC DNA]</scope>
    <source>
        <strain evidence="6">Cb09-40</strain>
    </source>
</reference>